<reference evidence="4 5" key="1">
    <citation type="submission" date="2017-10" db="EMBL/GenBank/DDBJ databases">
        <title>Novel microbial diversity and functional potential in the marine mammal oral microbiome.</title>
        <authorList>
            <person name="Dudek N.K."/>
            <person name="Sun C.L."/>
            <person name="Burstein D."/>
            <person name="Kantor R.S."/>
            <person name="Aliaga Goltsman D.S."/>
            <person name="Bik E.M."/>
            <person name="Thomas B.C."/>
            <person name="Banfield J.F."/>
            <person name="Relman D.A."/>
        </authorList>
    </citation>
    <scope>NUCLEOTIDE SEQUENCE [LARGE SCALE GENOMIC DNA]</scope>
    <source>
        <strain evidence="4">DOLJORAL78_49_30</strain>
    </source>
</reference>
<gene>
    <name evidence="4" type="ORF">CSA61_00670</name>
</gene>
<evidence type="ECO:0000259" key="3">
    <source>
        <dbReference type="Pfam" id="PF02709"/>
    </source>
</evidence>
<protein>
    <submittedName>
        <fullName evidence="4">Family 2 glycosyl transferase</fullName>
    </submittedName>
</protein>
<dbReference type="EMBL" id="PDSG01000004">
    <property type="protein sequence ID" value="PIE20712.1"/>
    <property type="molecule type" value="Genomic_DNA"/>
</dbReference>
<dbReference type="InterPro" id="IPR001173">
    <property type="entry name" value="Glyco_trans_2-like"/>
</dbReference>
<feature type="domain" description="Glycosyltransferase 2-like" evidence="2">
    <location>
        <begin position="11"/>
        <end position="141"/>
    </location>
</feature>
<name>A0A2G6JDV5_NEPCE</name>
<evidence type="ECO:0000313" key="5">
    <source>
        <dbReference type="Proteomes" id="UP000242733"/>
    </source>
</evidence>
<dbReference type="Pfam" id="PF00535">
    <property type="entry name" value="Glycos_transf_2"/>
    <property type="match status" value="1"/>
</dbReference>
<dbReference type="Pfam" id="PF02709">
    <property type="entry name" value="Glyco_transf_7C"/>
    <property type="match status" value="1"/>
</dbReference>
<evidence type="ECO:0000259" key="2">
    <source>
        <dbReference type="Pfam" id="PF00535"/>
    </source>
</evidence>
<dbReference type="InterPro" id="IPR027791">
    <property type="entry name" value="Galactosyl_T_C"/>
</dbReference>
<evidence type="ECO:0000313" key="4">
    <source>
        <dbReference type="EMBL" id="PIE20712.1"/>
    </source>
</evidence>
<dbReference type="GO" id="GO:0016740">
    <property type="term" value="F:transferase activity"/>
    <property type="evidence" value="ECO:0007669"/>
    <property type="project" value="UniProtKB-KW"/>
</dbReference>
<dbReference type="PANTHER" id="PTHR43685:SF2">
    <property type="entry name" value="GLYCOSYLTRANSFERASE 2-LIKE DOMAIN-CONTAINING PROTEIN"/>
    <property type="match status" value="1"/>
</dbReference>
<dbReference type="SUPFAM" id="SSF53448">
    <property type="entry name" value="Nucleotide-diphospho-sugar transferases"/>
    <property type="match status" value="1"/>
</dbReference>
<dbReference type="Proteomes" id="UP000242733">
    <property type="component" value="Unassembled WGS sequence"/>
</dbReference>
<evidence type="ECO:0000256" key="1">
    <source>
        <dbReference type="ARBA" id="ARBA00022679"/>
    </source>
</evidence>
<dbReference type="InterPro" id="IPR029044">
    <property type="entry name" value="Nucleotide-diphossugar_trans"/>
</dbReference>
<dbReference type="Gene3D" id="3.90.550.10">
    <property type="entry name" value="Spore Coat Polysaccharide Biosynthesis Protein SpsA, Chain A"/>
    <property type="match status" value="1"/>
</dbReference>
<feature type="domain" description="Galactosyltransferase C-terminal" evidence="3">
    <location>
        <begin position="177"/>
        <end position="235"/>
    </location>
</feature>
<dbReference type="CDD" id="cd06420">
    <property type="entry name" value="GT2_Chondriotin_Pol_N"/>
    <property type="match status" value="1"/>
</dbReference>
<keyword evidence="1 4" id="KW-0808">Transferase</keyword>
<accession>A0A2G6JDV5</accession>
<organism evidence="4 5">
    <name type="scientific">Neptuniibacter caesariensis</name>
    <dbReference type="NCBI Taxonomy" id="207954"/>
    <lineage>
        <taxon>Bacteria</taxon>
        <taxon>Pseudomonadati</taxon>
        <taxon>Pseudomonadota</taxon>
        <taxon>Gammaproteobacteria</taxon>
        <taxon>Oceanospirillales</taxon>
        <taxon>Oceanospirillaceae</taxon>
        <taxon>Neptuniibacter</taxon>
    </lineage>
</organism>
<dbReference type="PANTHER" id="PTHR43685">
    <property type="entry name" value="GLYCOSYLTRANSFERASE"/>
    <property type="match status" value="1"/>
</dbReference>
<proteinExistence type="predicted"/>
<sequence length="269" mass="30595">MTSHPTPETSSLIISTYNWPDALNLVLKSASIQSTQPDEIIIADDGSSEETCQLIKHWRPKLKPKLTHIWQEDDGFQLARIRNKAIAAASGDYIISIDGDMVLSPYFVEDHLNAAKPETFVQGGRVMIGPKMTRHMLKTEKIDLHFFSPDIGNRKNTLKIEALSRFLAKPETTSLVRIRGCNQAFWRQQLIAINGFNENIVGWGKEDSDLFTRLINAGYKRRNLKFGGLAYHLHHRQASRDNDQFNNSIFQAAIKNRTIKCENGIDKYL</sequence>
<dbReference type="InterPro" id="IPR050834">
    <property type="entry name" value="Glycosyltransf_2"/>
</dbReference>
<comment type="caution">
    <text evidence="4">The sequence shown here is derived from an EMBL/GenBank/DDBJ whole genome shotgun (WGS) entry which is preliminary data.</text>
</comment>
<dbReference type="AlphaFoldDB" id="A0A2G6JDV5"/>